<name>A0A8T0T1E1_PANVG</name>
<comment type="caution">
    <text evidence="2">The sequence shown here is derived from an EMBL/GenBank/DDBJ whole genome shotgun (WGS) entry which is preliminary data.</text>
</comment>
<dbReference type="EMBL" id="CM029044">
    <property type="protein sequence ID" value="KAG2604890.1"/>
    <property type="molecule type" value="Genomic_DNA"/>
</dbReference>
<dbReference type="Proteomes" id="UP000823388">
    <property type="component" value="Chromosome 4N"/>
</dbReference>
<evidence type="ECO:0000313" key="2">
    <source>
        <dbReference type="EMBL" id="KAG2604890.1"/>
    </source>
</evidence>
<accession>A0A8T0T1E1</accession>
<keyword evidence="1" id="KW-0732">Signal</keyword>
<dbReference type="AlphaFoldDB" id="A0A8T0T1E1"/>
<feature type="chain" id="PRO_5035789831" description="Secreted protein" evidence="1">
    <location>
        <begin position="23"/>
        <end position="81"/>
    </location>
</feature>
<evidence type="ECO:0000313" key="3">
    <source>
        <dbReference type="Proteomes" id="UP000823388"/>
    </source>
</evidence>
<proteinExistence type="predicted"/>
<gene>
    <name evidence="2" type="ORF">PVAP13_4NG110419</name>
</gene>
<keyword evidence="3" id="KW-1185">Reference proteome</keyword>
<organism evidence="2 3">
    <name type="scientific">Panicum virgatum</name>
    <name type="common">Blackwell switchgrass</name>
    <dbReference type="NCBI Taxonomy" id="38727"/>
    <lineage>
        <taxon>Eukaryota</taxon>
        <taxon>Viridiplantae</taxon>
        <taxon>Streptophyta</taxon>
        <taxon>Embryophyta</taxon>
        <taxon>Tracheophyta</taxon>
        <taxon>Spermatophyta</taxon>
        <taxon>Magnoliopsida</taxon>
        <taxon>Liliopsida</taxon>
        <taxon>Poales</taxon>
        <taxon>Poaceae</taxon>
        <taxon>PACMAD clade</taxon>
        <taxon>Panicoideae</taxon>
        <taxon>Panicodae</taxon>
        <taxon>Paniceae</taxon>
        <taxon>Panicinae</taxon>
        <taxon>Panicum</taxon>
        <taxon>Panicum sect. Hiantes</taxon>
    </lineage>
</organism>
<evidence type="ECO:0000256" key="1">
    <source>
        <dbReference type="SAM" id="SignalP"/>
    </source>
</evidence>
<sequence length="81" mass="8889">MWVPHKSPIPFVFPILTSLLAAHRHGARQRQPARARVAAWRPTINRANLLCSGRPAGVVAHGWLRCSASKLVTFSGARQAI</sequence>
<feature type="signal peptide" evidence="1">
    <location>
        <begin position="1"/>
        <end position="22"/>
    </location>
</feature>
<protein>
    <recommendedName>
        <fullName evidence="4">Secreted protein</fullName>
    </recommendedName>
</protein>
<reference evidence="2" key="1">
    <citation type="submission" date="2020-05" db="EMBL/GenBank/DDBJ databases">
        <title>WGS assembly of Panicum virgatum.</title>
        <authorList>
            <person name="Lovell J.T."/>
            <person name="Jenkins J."/>
            <person name="Shu S."/>
            <person name="Juenger T.E."/>
            <person name="Schmutz J."/>
        </authorList>
    </citation>
    <scope>NUCLEOTIDE SEQUENCE</scope>
    <source>
        <strain evidence="2">AP13</strain>
    </source>
</reference>
<evidence type="ECO:0008006" key="4">
    <source>
        <dbReference type="Google" id="ProtNLM"/>
    </source>
</evidence>